<dbReference type="RefSeq" id="WP_271435088.1">
    <property type="nucleotide sequence ID" value="NZ_CP073355.1"/>
</dbReference>
<feature type="chain" id="PRO_5043365450" description="Alpha-amylase" evidence="13">
    <location>
        <begin position="27"/>
        <end position="566"/>
    </location>
</feature>
<feature type="domain" description="Glycosyl hydrolase family 13 catalytic" evidence="14">
    <location>
        <begin position="55"/>
        <end position="471"/>
    </location>
</feature>
<evidence type="ECO:0000256" key="4">
    <source>
        <dbReference type="ARBA" id="ARBA00012595"/>
    </source>
</evidence>
<dbReference type="SUPFAM" id="SSF51011">
    <property type="entry name" value="Glycosyl hydrolase domain"/>
    <property type="match status" value="1"/>
</dbReference>
<gene>
    <name evidence="15" type="ORF">KDW03_10820</name>
</gene>
<evidence type="ECO:0000313" key="16">
    <source>
        <dbReference type="Proteomes" id="UP001056539"/>
    </source>
</evidence>
<keyword evidence="8" id="KW-0106">Calcium</keyword>
<keyword evidence="6 13" id="KW-0732">Signal</keyword>
<keyword evidence="16" id="KW-1185">Reference proteome</keyword>
<evidence type="ECO:0000256" key="11">
    <source>
        <dbReference type="RuleBase" id="RU003615"/>
    </source>
</evidence>
<evidence type="ECO:0000256" key="13">
    <source>
        <dbReference type="SAM" id="SignalP"/>
    </source>
</evidence>
<dbReference type="Gene3D" id="2.60.40.1180">
    <property type="entry name" value="Golgi alpha-mannosidase II"/>
    <property type="match status" value="1"/>
</dbReference>
<dbReference type="GO" id="GO:0004556">
    <property type="term" value="F:alpha-amylase activity"/>
    <property type="evidence" value="ECO:0007669"/>
    <property type="project" value="UniProtKB-UniRule"/>
</dbReference>
<reference evidence="15" key="1">
    <citation type="submission" date="2021-04" db="EMBL/GenBank/DDBJ databases">
        <authorList>
            <person name="Postec A."/>
        </authorList>
    </citation>
    <scope>NUCLEOTIDE SEQUENCE</scope>
    <source>
        <strain evidence="15">F1F22</strain>
    </source>
</reference>
<dbReference type="AlphaFoldDB" id="A0AAX3BCR4"/>
<evidence type="ECO:0000313" key="15">
    <source>
        <dbReference type="EMBL" id="URA09956.1"/>
    </source>
</evidence>
<dbReference type="InterPro" id="IPR006046">
    <property type="entry name" value="Alpha_amylase"/>
</dbReference>
<organism evidence="15 16">
    <name type="scientific">Thermospira aquatica</name>
    <dbReference type="NCBI Taxonomy" id="2828656"/>
    <lineage>
        <taxon>Bacteria</taxon>
        <taxon>Pseudomonadati</taxon>
        <taxon>Spirochaetota</taxon>
        <taxon>Spirochaetia</taxon>
        <taxon>Brevinematales</taxon>
        <taxon>Thermospiraceae</taxon>
        <taxon>Thermospira</taxon>
    </lineage>
</organism>
<keyword evidence="5" id="KW-0479">Metal-binding</keyword>
<proteinExistence type="inferred from homology"/>
<evidence type="ECO:0000256" key="9">
    <source>
        <dbReference type="ARBA" id="ARBA00023277"/>
    </source>
</evidence>
<dbReference type="SUPFAM" id="SSF51445">
    <property type="entry name" value="(Trans)glycosidases"/>
    <property type="match status" value="1"/>
</dbReference>
<feature type="signal peptide" evidence="13">
    <location>
        <begin position="1"/>
        <end position="26"/>
    </location>
</feature>
<dbReference type="KEGG" id="taqu:KDW03_10820"/>
<dbReference type="InterPro" id="IPR013777">
    <property type="entry name" value="A-amylase-like"/>
</dbReference>
<dbReference type="Proteomes" id="UP001056539">
    <property type="component" value="Chromosome"/>
</dbReference>
<evidence type="ECO:0000256" key="1">
    <source>
        <dbReference type="ARBA" id="ARBA00000548"/>
    </source>
</evidence>
<reference evidence="15" key="2">
    <citation type="submission" date="2022-06" db="EMBL/GenBank/DDBJ databases">
        <title>Thermospira aquatica gen. nov., sp. nov.</title>
        <authorList>
            <person name="Ben Ali Gam Z."/>
            <person name="Labat M."/>
        </authorList>
    </citation>
    <scope>NUCLEOTIDE SEQUENCE</scope>
    <source>
        <strain evidence="15">F1F22</strain>
    </source>
</reference>
<dbReference type="PRINTS" id="PR00110">
    <property type="entry name" value="ALPHAAMYLASE"/>
</dbReference>
<comment type="similarity">
    <text evidence="3 11">Belongs to the glycosyl hydrolase 13 family.</text>
</comment>
<evidence type="ECO:0000256" key="12">
    <source>
        <dbReference type="RuleBase" id="RU361134"/>
    </source>
</evidence>
<dbReference type="Gene3D" id="3.20.20.80">
    <property type="entry name" value="Glycosidases"/>
    <property type="match status" value="1"/>
</dbReference>
<dbReference type="GO" id="GO:0005975">
    <property type="term" value="P:carbohydrate metabolic process"/>
    <property type="evidence" value="ECO:0007669"/>
    <property type="project" value="InterPro"/>
</dbReference>
<dbReference type="InterPro" id="IPR017853">
    <property type="entry name" value="GH"/>
</dbReference>
<evidence type="ECO:0000256" key="7">
    <source>
        <dbReference type="ARBA" id="ARBA00022801"/>
    </source>
</evidence>
<dbReference type="PROSITE" id="PS51257">
    <property type="entry name" value="PROKAR_LIPOPROTEIN"/>
    <property type="match status" value="1"/>
</dbReference>
<protein>
    <recommendedName>
        <fullName evidence="4 12">Alpha-amylase</fullName>
        <ecNumber evidence="4 12">3.2.1.1</ecNumber>
    </recommendedName>
</protein>
<dbReference type="InterPro" id="IPR006047">
    <property type="entry name" value="GH13_cat_dom"/>
</dbReference>
<keyword evidence="9 12" id="KW-0119">Carbohydrate metabolism</keyword>
<evidence type="ECO:0000256" key="10">
    <source>
        <dbReference type="ARBA" id="ARBA00023295"/>
    </source>
</evidence>
<accession>A0AAX3BCR4</accession>
<dbReference type="Pfam" id="PF00128">
    <property type="entry name" value="Alpha-amylase"/>
    <property type="match status" value="1"/>
</dbReference>
<evidence type="ECO:0000256" key="8">
    <source>
        <dbReference type="ARBA" id="ARBA00022837"/>
    </source>
</evidence>
<evidence type="ECO:0000259" key="14">
    <source>
        <dbReference type="SMART" id="SM00642"/>
    </source>
</evidence>
<sequence>MRLWKLLGCFWLIIGMLGCGVGATNSGDGGDTVVISDGDPRPDAGPDWRDQIIYFIMVDRFVDGNPANNGSVAVGSGDNQWHGGDLKGIQDNISYIKGLGATAIWITPIVMNVWEDGGNAGYHGYWAQDFTKIDTHFASSVSEYSNFVATMHASNMLVIQDIVVNHMGNILLYKINGTPTWTPPYSSSGYQRVWVEDEYAGQSWVTTGNRKKPSTPPFNSLSSFHNYGEIQNWDTYPETAQGDFVGLDDLKTEDSTVRDALTKVYQDWITWTDIDGYRIDTVKHVNEDFWDYFAPSIRKHVLSLTNKNFIQFGEAYLGSHSMTAKYVKNNRLDSVLNFQFYYACKDVFALGQPTSKLSQEINDRKTYQRGTPINDGAQANARDLAVNFIDNHDVNRFLTDAGGNIDKLHAALSYLMTAWGIPCIYYNTEWAVTGTSDTGRKNLVSLNPTGNQTYALISNLSVLRKTYVALRRGEAFVLKDNSSVAGVFAFVRHMAESPNEDVFVILNNSSSSLNNIAIPVSTYATNGQSLSNIYHSSGTLTGNITVSGGNITVTVPAYGMVVYKKQ</sequence>
<comment type="cofactor">
    <cofactor evidence="2">
        <name>Ca(2+)</name>
        <dbReference type="ChEBI" id="CHEBI:29108"/>
    </cofactor>
</comment>
<keyword evidence="10 12" id="KW-0326">Glycosidase</keyword>
<dbReference type="PANTHER" id="PTHR10357">
    <property type="entry name" value="ALPHA-AMYLASE FAMILY MEMBER"/>
    <property type="match status" value="1"/>
</dbReference>
<dbReference type="InterPro" id="IPR013780">
    <property type="entry name" value="Glyco_hydro_b"/>
</dbReference>
<evidence type="ECO:0000256" key="3">
    <source>
        <dbReference type="ARBA" id="ARBA00008061"/>
    </source>
</evidence>
<dbReference type="GO" id="GO:0005509">
    <property type="term" value="F:calcium ion binding"/>
    <property type="evidence" value="ECO:0007669"/>
    <property type="project" value="InterPro"/>
</dbReference>
<evidence type="ECO:0000256" key="5">
    <source>
        <dbReference type="ARBA" id="ARBA00022723"/>
    </source>
</evidence>
<dbReference type="SMART" id="SM00642">
    <property type="entry name" value="Aamy"/>
    <property type="match status" value="1"/>
</dbReference>
<dbReference type="EC" id="3.2.1.1" evidence="4 12"/>
<dbReference type="PANTHER" id="PTHR10357:SF215">
    <property type="entry name" value="ALPHA-AMYLASE 1"/>
    <property type="match status" value="1"/>
</dbReference>
<comment type="catalytic activity">
    <reaction evidence="1 12">
        <text>Endohydrolysis of (1-&gt;4)-alpha-D-glucosidic linkages in polysaccharides containing three or more (1-&gt;4)-alpha-linked D-glucose units.</text>
        <dbReference type="EC" id="3.2.1.1"/>
    </reaction>
</comment>
<dbReference type="PIRSF" id="PIRSF001024">
    <property type="entry name" value="Alph-amyl_fung"/>
    <property type="match status" value="1"/>
</dbReference>
<evidence type="ECO:0000256" key="2">
    <source>
        <dbReference type="ARBA" id="ARBA00001913"/>
    </source>
</evidence>
<keyword evidence="7 12" id="KW-0378">Hydrolase</keyword>
<evidence type="ECO:0000256" key="6">
    <source>
        <dbReference type="ARBA" id="ARBA00022729"/>
    </source>
</evidence>
<name>A0AAX3BCR4_9SPIR</name>
<dbReference type="EMBL" id="CP073355">
    <property type="protein sequence ID" value="URA09956.1"/>
    <property type="molecule type" value="Genomic_DNA"/>
</dbReference>